<dbReference type="AlphaFoldDB" id="A0A0L0EQX7"/>
<gene>
    <name evidence="1" type="ORF">AC626_14695</name>
</gene>
<sequence length="184" mass="20568">MGSYLILAMGAGLQSVSGNLVLQEPASEYHYSRENGRVVELAIEVGSEVAKKKMMLQYVSEDSKKTKALISNENGYVDYINPNAVPGNVFAPGELLLRVQSNRVFGAHYFEQQEIESMKFALEIQAKTRLWLCSDERPIEVRVDDVAKNSLLVSMKLKKEEYSQLQHTISEGSIALHQSIQACL</sequence>
<reference evidence="2" key="1">
    <citation type="submission" date="2015-07" db="EMBL/GenBank/DDBJ databases">
        <title>Draft genome sequence of a Pseudoalteromonas rubra strain, OCN096, isolated from Kaneohe Bay, Oahu, Hawaii.</title>
        <authorList>
            <person name="Beurmann S."/>
            <person name="Ushijima B."/>
            <person name="Belcaid M."/>
            <person name="Callahan S.M."/>
            <person name="Aeby G.S."/>
        </authorList>
    </citation>
    <scope>NUCLEOTIDE SEQUENCE [LARGE SCALE GENOMIC DNA]</scope>
    <source>
        <strain evidence="2">OCN096</strain>
    </source>
</reference>
<organism evidence="1 2">
    <name type="scientific">Pseudoalteromonas rubra</name>
    <dbReference type="NCBI Taxonomy" id="43658"/>
    <lineage>
        <taxon>Bacteria</taxon>
        <taxon>Pseudomonadati</taxon>
        <taxon>Pseudomonadota</taxon>
        <taxon>Gammaproteobacteria</taxon>
        <taxon>Alteromonadales</taxon>
        <taxon>Pseudoalteromonadaceae</taxon>
        <taxon>Pseudoalteromonas</taxon>
    </lineage>
</organism>
<accession>A0A0L0EQX7</accession>
<dbReference type="EMBL" id="LFZX01000116">
    <property type="protein sequence ID" value="KNC66809.1"/>
    <property type="molecule type" value="Genomic_DNA"/>
</dbReference>
<dbReference type="PATRIC" id="fig|43658.6.peg.777"/>
<protein>
    <submittedName>
        <fullName evidence="1">Uncharacterized protein</fullName>
    </submittedName>
</protein>
<evidence type="ECO:0000313" key="1">
    <source>
        <dbReference type="EMBL" id="KNC66809.1"/>
    </source>
</evidence>
<dbReference type="Proteomes" id="UP000036850">
    <property type="component" value="Unassembled WGS sequence"/>
</dbReference>
<evidence type="ECO:0000313" key="2">
    <source>
        <dbReference type="Proteomes" id="UP000036850"/>
    </source>
</evidence>
<dbReference type="OrthoDB" id="6315958at2"/>
<name>A0A0L0EQX7_9GAMM</name>
<proteinExistence type="predicted"/>
<comment type="caution">
    <text evidence="1">The sequence shown here is derived from an EMBL/GenBank/DDBJ whole genome shotgun (WGS) entry which is preliminary data.</text>
</comment>